<evidence type="ECO:0000313" key="7">
    <source>
        <dbReference type="EMBL" id="CAI5798090.1"/>
    </source>
</evidence>
<accession>A0AA35LKQ3</accession>
<feature type="domain" description="LRAT" evidence="6">
    <location>
        <begin position="206"/>
        <end position="323"/>
    </location>
</feature>
<feature type="transmembrane region" description="Helical" evidence="5">
    <location>
        <begin position="451"/>
        <end position="471"/>
    </location>
</feature>
<keyword evidence="4" id="KW-0443">Lipid metabolism</keyword>
<keyword evidence="8" id="KW-1185">Reference proteome</keyword>
<dbReference type="AlphaFoldDB" id="A0AA35LKQ3"/>
<dbReference type="GO" id="GO:0004623">
    <property type="term" value="F:phospholipase A2 activity"/>
    <property type="evidence" value="ECO:0007669"/>
    <property type="project" value="TreeGrafter"/>
</dbReference>
<dbReference type="Pfam" id="PF04970">
    <property type="entry name" value="LRAT"/>
    <property type="match status" value="3"/>
</dbReference>
<dbReference type="GO" id="GO:0005737">
    <property type="term" value="C:cytoplasm"/>
    <property type="evidence" value="ECO:0007669"/>
    <property type="project" value="TreeGrafter"/>
</dbReference>
<name>A0AA35LKQ3_9SAUR</name>
<evidence type="ECO:0000256" key="4">
    <source>
        <dbReference type="ARBA" id="ARBA00023098"/>
    </source>
</evidence>
<dbReference type="PANTHER" id="PTHR13943">
    <property type="entry name" value="HRAS-LIKE SUPPRESSOR - RELATED"/>
    <property type="match status" value="1"/>
</dbReference>
<evidence type="ECO:0000256" key="2">
    <source>
        <dbReference type="ARBA" id="ARBA00022679"/>
    </source>
</evidence>
<comment type="similarity">
    <text evidence="1">Belongs to the H-rev107 family.</text>
</comment>
<organism evidence="7 8">
    <name type="scientific">Podarcis lilfordi</name>
    <name type="common">Lilford's wall lizard</name>
    <dbReference type="NCBI Taxonomy" id="74358"/>
    <lineage>
        <taxon>Eukaryota</taxon>
        <taxon>Metazoa</taxon>
        <taxon>Chordata</taxon>
        <taxon>Craniata</taxon>
        <taxon>Vertebrata</taxon>
        <taxon>Euteleostomi</taxon>
        <taxon>Lepidosauria</taxon>
        <taxon>Squamata</taxon>
        <taxon>Bifurcata</taxon>
        <taxon>Unidentata</taxon>
        <taxon>Episquamata</taxon>
        <taxon>Laterata</taxon>
        <taxon>Lacertibaenia</taxon>
        <taxon>Lacertidae</taxon>
        <taxon>Podarcis</taxon>
    </lineage>
</organism>
<dbReference type="Gene3D" id="3.90.1720.10">
    <property type="entry name" value="endopeptidase domain like (from Nostoc punctiforme)"/>
    <property type="match status" value="3"/>
</dbReference>
<keyword evidence="2" id="KW-0808">Transferase</keyword>
<dbReference type="GO" id="GO:0008970">
    <property type="term" value="F:phospholipase A1 activity"/>
    <property type="evidence" value="ECO:0007669"/>
    <property type="project" value="TreeGrafter"/>
</dbReference>
<protein>
    <recommendedName>
        <fullName evidence="6">LRAT domain-containing protein</fullName>
    </recommendedName>
</protein>
<sequence length="479" mass="53895">MSGYIEPKPGDLIEISRVGYQHWAIYVGSGYVIHLAPSDDLYQASTSSLMSALSEKAVVKKELLWSIVGDDACRINNKYDQKYEPLPANKIIQEAEALLGKEIRYSLASENCEHFVTRLRYGTARSDQVRDTLVAGTVGLFGVGLVAIAATVGKIDSPLQLCPLEADTENNTPSLVKMNDEEQNHSAFFIRVKNPAERDELKPGDLIEIFRSSCQHWALYVGDRKVVHLATECGDHLPDGTPNALAVLPDRAYVKKDWLEDVVRKDRYRVNNKHDETQPPLPLAKILWQAEELVGKEMPYTFNSPNCEHFVMELRYGAEMNEQDEIKPGDLIEIFRSCYQHWAIYVGEGKVVHLAPECDRLANGAASVLAVLSDRAYVKKDWLDVVVRKDQFRVNNKHDLTIPVLPLAKILQRAEELVGREMPYNLTSHNCEHFVMDLRYGVAMSDQVTEAIAVGTIGMMGVAAAMIRSAAKRRKHRYE</sequence>
<dbReference type="GO" id="GO:0016410">
    <property type="term" value="F:N-acyltransferase activity"/>
    <property type="evidence" value="ECO:0007669"/>
    <property type="project" value="TreeGrafter"/>
</dbReference>
<keyword evidence="5" id="KW-0472">Membrane</keyword>
<keyword evidence="5" id="KW-0812">Transmembrane</keyword>
<evidence type="ECO:0000256" key="3">
    <source>
        <dbReference type="ARBA" id="ARBA00022801"/>
    </source>
</evidence>
<reference evidence="7" key="1">
    <citation type="submission" date="2022-12" db="EMBL/GenBank/DDBJ databases">
        <authorList>
            <person name="Alioto T."/>
            <person name="Alioto T."/>
            <person name="Gomez Garrido J."/>
        </authorList>
    </citation>
    <scope>NUCLEOTIDE SEQUENCE</scope>
</reference>
<keyword evidence="3" id="KW-0378">Hydrolase</keyword>
<dbReference type="EMBL" id="OX395143">
    <property type="protein sequence ID" value="CAI5798090.1"/>
    <property type="molecule type" value="Genomic_DNA"/>
</dbReference>
<gene>
    <name evidence="7" type="ORF">PODLI_1B008573</name>
</gene>
<feature type="domain" description="LRAT" evidence="6">
    <location>
        <begin position="331"/>
        <end position="447"/>
    </location>
</feature>
<evidence type="ECO:0000256" key="5">
    <source>
        <dbReference type="SAM" id="Phobius"/>
    </source>
</evidence>
<evidence type="ECO:0000259" key="6">
    <source>
        <dbReference type="PROSITE" id="PS51934"/>
    </source>
</evidence>
<dbReference type="PROSITE" id="PS51934">
    <property type="entry name" value="LRAT"/>
    <property type="match status" value="3"/>
</dbReference>
<evidence type="ECO:0000256" key="1">
    <source>
        <dbReference type="ARBA" id="ARBA00007824"/>
    </source>
</evidence>
<dbReference type="Proteomes" id="UP001178461">
    <property type="component" value="Chromosome 16"/>
</dbReference>
<dbReference type="GO" id="GO:0070292">
    <property type="term" value="P:N-acylphosphatidylethanolamine metabolic process"/>
    <property type="evidence" value="ECO:0007669"/>
    <property type="project" value="TreeGrafter"/>
</dbReference>
<evidence type="ECO:0000313" key="8">
    <source>
        <dbReference type="Proteomes" id="UP001178461"/>
    </source>
</evidence>
<dbReference type="PANTHER" id="PTHR13943:SF31">
    <property type="entry name" value="PHOSPHOLIPASE A AND ACYLTRANSFERASE 3"/>
    <property type="match status" value="1"/>
</dbReference>
<keyword evidence="5" id="KW-1133">Transmembrane helix</keyword>
<proteinExistence type="inferred from homology"/>
<feature type="domain" description="LRAT" evidence="6">
    <location>
        <begin position="12"/>
        <end position="128"/>
    </location>
</feature>
<dbReference type="InterPro" id="IPR007053">
    <property type="entry name" value="LRAT_dom"/>
</dbReference>
<dbReference type="InterPro" id="IPR051496">
    <property type="entry name" value="H-rev107_PLA/AT"/>
</dbReference>